<sequence>MDGELYISKLENSYRSHFKIKKDTYFLENHLDILAHCKLINVRTMITEKDIIDSFETNEFCFVKRLDNISKETLDNHIDMLIEAEKLCVTPHKDHKSSYLTGILISENSIDYNIKQYVKKFKFAKAYKFYWFGWCDIRLILIDLKNKEVITNKAGKFVKKVYQKHFNKN</sequence>
<dbReference type="AlphaFoldDB" id="A0A0D1AHF6"/>
<dbReference type="OrthoDB" id="2836917at2"/>
<organism evidence="2 3">
    <name type="scientific">Clostridium botulinum B2 450</name>
    <dbReference type="NCBI Taxonomy" id="1379739"/>
    <lineage>
        <taxon>Bacteria</taxon>
        <taxon>Bacillati</taxon>
        <taxon>Bacillota</taxon>
        <taxon>Clostridia</taxon>
        <taxon>Eubacteriales</taxon>
        <taxon>Clostridiaceae</taxon>
        <taxon>Clostridium</taxon>
    </lineage>
</organism>
<dbReference type="InterPro" id="IPR058365">
    <property type="entry name" value="DUF8052"/>
</dbReference>
<name>A0A0D1AHF6_CLOBO</name>
<evidence type="ECO:0000313" key="3">
    <source>
        <dbReference type="Proteomes" id="UP000032250"/>
    </source>
</evidence>
<accession>A0A0D1AHF6</accession>
<dbReference type="PATRIC" id="fig|1379739.3.peg.871"/>
<gene>
    <name evidence="2" type="ORF">N495_02815</name>
</gene>
<dbReference type="HOGENOM" id="CLU_100108_1_0_9"/>
<dbReference type="RefSeq" id="WP_003488501.1">
    <property type="nucleotide sequence ID" value="NZ_JXSU01000007.1"/>
</dbReference>
<dbReference type="Pfam" id="PF26226">
    <property type="entry name" value="DUF8052"/>
    <property type="match status" value="1"/>
</dbReference>
<reference evidence="2 3" key="1">
    <citation type="submission" date="2014-06" db="EMBL/GenBank/DDBJ databases">
        <title>Genome characterization of distinct group I Clostridium botulinum lineages.</title>
        <authorList>
            <person name="Giordani F."/>
            <person name="Anselmo A."/>
            <person name="Fillo S."/>
            <person name="Palozzi A.M."/>
            <person name="Fortunato A."/>
            <person name="Gentile B."/>
            <person name="Ciammaruconi A."/>
            <person name="Anniballi F."/>
            <person name="De Medici D."/>
            <person name="Lista F."/>
        </authorList>
    </citation>
    <scope>NUCLEOTIDE SEQUENCE [LARGE SCALE GENOMIC DNA]</scope>
    <source>
        <strain evidence="2 3">B2 450</strain>
    </source>
</reference>
<dbReference type="Proteomes" id="UP000032250">
    <property type="component" value="Unassembled WGS sequence"/>
</dbReference>
<proteinExistence type="predicted"/>
<evidence type="ECO:0000313" key="2">
    <source>
        <dbReference type="EMBL" id="KIS22564.1"/>
    </source>
</evidence>
<feature type="domain" description="DUF8052" evidence="1">
    <location>
        <begin position="4"/>
        <end position="163"/>
    </location>
</feature>
<comment type="caution">
    <text evidence="2">The sequence shown here is derived from an EMBL/GenBank/DDBJ whole genome shotgun (WGS) entry which is preliminary data.</text>
</comment>
<protein>
    <recommendedName>
        <fullName evidence="1">DUF8052 domain-containing protein</fullName>
    </recommendedName>
</protein>
<evidence type="ECO:0000259" key="1">
    <source>
        <dbReference type="Pfam" id="PF26226"/>
    </source>
</evidence>
<dbReference type="EMBL" id="JXSU01000007">
    <property type="protein sequence ID" value="KIS22564.1"/>
    <property type="molecule type" value="Genomic_DNA"/>
</dbReference>